<evidence type="ECO:0000256" key="6">
    <source>
        <dbReference type="ARBA" id="ARBA00022792"/>
    </source>
</evidence>
<reference evidence="12 13" key="1">
    <citation type="submission" date="2015-04" db="EMBL/GenBank/DDBJ databases">
        <authorList>
            <person name="Syromyatnikov M.Y."/>
            <person name="Popov V.N."/>
        </authorList>
    </citation>
    <scope>NUCLEOTIDE SEQUENCE [LARGE SCALE GENOMIC DNA]</scope>
</reference>
<evidence type="ECO:0000313" key="13">
    <source>
        <dbReference type="Proteomes" id="UP000183832"/>
    </source>
</evidence>
<feature type="repeat" description="Solcar" evidence="9">
    <location>
        <begin position="216"/>
        <end position="305"/>
    </location>
</feature>
<dbReference type="PROSITE" id="PS50920">
    <property type="entry name" value="SOLCAR"/>
    <property type="match status" value="3"/>
</dbReference>
<keyword evidence="4 9" id="KW-0812">Transmembrane</keyword>
<keyword evidence="7" id="KW-0496">Mitochondrion</keyword>
<keyword evidence="11" id="KW-1133">Transmembrane helix</keyword>
<dbReference type="GO" id="GO:0005743">
    <property type="term" value="C:mitochondrial inner membrane"/>
    <property type="evidence" value="ECO:0007669"/>
    <property type="project" value="UniProtKB-SubCell"/>
</dbReference>
<dbReference type="Pfam" id="PF00153">
    <property type="entry name" value="Mito_carr"/>
    <property type="match status" value="3"/>
</dbReference>
<evidence type="ECO:0000256" key="11">
    <source>
        <dbReference type="SAM" id="Phobius"/>
    </source>
</evidence>
<dbReference type="GO" id="GO:0055085">
    <property type="term" value="P:transmembrane transport"/>
    <property type="evidence" value="ECO:0007669"/>
    <property type="project" value="InterPro"/>
</dbReference>
<keyword evidence="8 9" id="KW-0472">Membrane</keyword>
<feature type="repeat" description="Solcar" evidence="9">
    <location>
        <begin position="25"/>
        <end position="112"/>
    </location>
</feature>
<dbReference type="PRINTS" id="PR00926">
    <property type="entry name" value="MITOCARRIER"/>
</dbReference>
<dbReference type="InterPro" id="IPR018108">
    <property type="entry name" value="MCP_transmembrane"/>
</dbReference>
<keyword evidence="6" id="KW-0999">Mitochondrion inner membrane</keyword>
<sequence length="313" mass="35182">MSSNPKEPSIDEGKLHNEKKIKGNSNILIHLSSGALAGAMAKTFIAPLDRTKINFQINKHIKYSFKNALGFIKRTYRKEGFFALYRGNTATLARIIPYSACQFASFEQYRKLLGVDEAKDPHFRRFLAGSLAGITSQGVTYPLDLARARMAITDKCGYKNIYEVFLSIYTKENGTRALYRGFVPTVLGVIPYAGTSFFTYETLKQKYYEMTGEKKPNAMYSLLFGACAGICGQTSSYPLDIVRRRMQTSGIGNCEKYETIRQTLKKVYTEEGIIRGFYKGLSMNWVKGPIAVGISFSSYDTIKHFLHSISYGS</sequence>
<proteinExistence type="inferred from homology"/>
<dbReference type="STRING" id="568069.A0A1J1HG21"/>
<dbReference type="OrthoDB" id="270584at2759"/>
<feature type="transmembrane region" description="Helical" evidence="11">
    <location>
        <begin position="218"/>
        <end position="239"/>
    </location>
</feature>
<gene>
    <name evidence="12" type="ORF">CLUMA_CG000761</name>
</gene>
<evidence type="ECO:0000313" key="12">
    <source>
        <dbReference type="EMBL" id="CRK86944.1"/>
    </source>
</evidence>
<keyword evidence="5" id="KW-0677">Repeat</keyword>
<evidence type="ECO:0000256" key="4">
    <source>
        <dbReference type="ARBA" id="ARBA00022692"/>
    </source>
</evidence>
<keyword evidence="13" id="KW-1185">Reference proteome</keyword>
<dbReference type="InterPro" id="IPR002167">
    <property type="entry name" value="GDC-like"/>
</dbReference>
<evidence type="ECO:0000256" key="2">
    <source>
        <dbReference type="ARBA" id="ARBA00006375"/>
    </source>
</evidence>
<evidence type="ECO:0000256" key="5">
    <source>
        <dbReference type="ARBA" id="ARBA00022737"/>
    </source>
</evidence>
<dbReference type="PRINTS" id="PR00928">
    <property type="entry name" value="GRAVESDC"/>
</dbReference>
<keyword evidence="3 10" id="KW-0813">Transport</keyword>
<name>A0A1J1HG21_9DIPT</name>
<dbReference type="EMBL" id="CVRI01000002">
    <property type="protein sequence ID" value="CRK86944.1"/>
    <property type="molecule type" value="Genomic_DNA"/>
</dbReference>
<dbReference type="InterPro" id="IPR002067">
    <property type="entry name" value="MCP"/>
</dbReference>
<protein>
    <submittedName>
        <fullName evidence="12">CLUMA_CG000761, isoform A</fullName>
    </submittedName>
</protein>
<dbReference type="PANTHER" id="PTHR24089">
    <property type="entry name" value="SOLUTE CARRIER FAMILY 25"/>
    <property type="match status" value="1"/>
</dbReference>
<evidence type="ECO:0000256" key="1">
    <source>
        <dbReference type="ARBA" id="ARBA00004448"/>
    </source>
</evidence>
<evidence type="ECO:0000256" key="10">
    <source>
        <dbReference type="RuleBase" id="RU000488"/>
    </source>
</evidence>
<evidence type="ECO:0000256" key="9">
    <source>
        <dbReference type="PROSITE-ProRule" id="PRU00282"/>
    </source>
</evidence>
<dbReference type="InterPro" id="IPR023395">
    <property type="entry name" value="MCP_dom_sf"/>
</dbReference>
<dbReference type="AlphaFoldDB" id="A0A1J1HG21"/>
<organism evidence="12 13">
    <name type="scientific">Clunio marinus</name>
    <dbReference type="NCBI Taxonomy" id="568069"/>
    <lineage>
        <taxon>Eukaryota</taxon>
        <taxon>Metazoa</taxon>
        <taxon>Ecdysozoa</taxon>
        <taxon>Arthropoda</taxon>
        <taxon>Hexapoda</taxon>
        <taxon>Insecta</taxon>
        <taxon>Pterygota</taxon>
        <taxon>Neoptera</taxon>
        <taxon>Endopterygota</taxon>
        <taxon>Diptera</taxon>
        <taxon>Nematocera</taxon>
        <taxon>Chironomoidea</taxon>
        <taxon>Chironomidae</taxon>
        <taxon>Clunio</taxon>
    </lineage>
</organism>
<dbReference type="SUPFAM" id="SSF103506">
    <property type="entry name" value="Mitochondrial carrier"/>
    <property type="match status" value="1"/>
</dbReference>
<dbReference type="Gene3D" id="1.50.40.10">
    <property type="entry name" value="Mitochondrial carrier domain"/>
    <property type="match status" value="1"/>
</dbReference>
<evidence type="ECO:0000256" key="3">
    <source>
        <dbReference type="ARBA" id="ARBA00022448"/>
    </source>
</evidence>
<comment type="similarity">
    <text evidence="2 10">Belongs to the mitochondrial carrier (TC 2.A.29) family.</text>
</comment>
<evidence type="ECO:0000256" key="8">
    <source>
        <dbReference type="ARBA" id="ARBA00023136"/>
    </source>
</evidence>
<feature type="repeat" description="Solcar" evidence="9">
    <location>
        <begin position="120"/>
        <end position="206"/>
    </location>
</feature>
<feature type="transmembrane region" description="Helical" evidence="11">
    <location>
        <begin position="177"/>
        <end position="198"/>
    </location>
</feature>
<comment type="subcellular location">
    <subcellularLocation>
        <location evidence="1">Mitochondrion inner membrane</location>
        <topology evidence="1">Multi-pass membrane protein</topology>
    </subcellularLocation>
</comment>
<accession>A0A1J1HG21</accession>
<dbReference type="Proteomes" id="UP000183832">
    <property type="component" value="Unassembled WGS sequence"/>
</dbReference>
<evidence type="ECO:0000256" key="7">
    <source>
        <dbReference type="ARBA" id="ARBA00023128"/>
    </source>
</evidence>